<evidence type="ECO:0000256" key="11">
    <source>
        <dbReference type="ARBA" id="ARBA00023136"/>
    </source>
</evidence>
<evidence type="ECO:0000256" key="3">
    <source>
        <dbReference type="ARBA" id="ARBA00006727"/>
    </source>
</evidence>
<evidence type="ECO:0000256" key="15">
    <source>
        <dbReference type="SAM" id="MobiDB-lite"/>
    </source>
</evidence>
<dbReference type="GO" id="GO:0102158">
    <property type="term" value="F:very-long-chain (3R)-3-hydroxyacyl-CoA dehydratase activity"/>
    <property type="evidence" value="ECO:0007669"/>
    <property type="project" value="UniProtKB-EC"/>
</dbReference>
<keyword evidence="13" id="KW-0325">Glycoprotein</keyword>
<gene>
    <name evidence="17" type="ORF">FZEAL_4211</name>
</gene>
<evidence type="ECO:0000256" key="8">
    <source>
        <dbReference type="ARBA" id="ARBA00022832"/>
    </source>
</evidence>
<feature type="compositionally biased region" description="Polar residues" evidence="15">
    <location>
        <begin position="16"/>
        <end position="25"/>
    </location>
</feature>
<evidence type="ECO:0000256" key="2">
    <source>
        <dbReference type="ARBA" id="ARBA00005194"/>
    </source>
</evidence>
<feature type="transmembrane region" description="Helical" evidence="16">
    <location>
        <begin position="588"/>
        <end position="608"/>
    </location>
</feature>
<feature type="transmembrane region" description="Helical" evidence="16">
    <location>
        <begin position="342"/>
        <end position="369"/>
    </location>
</feature>
<keyword evidence="11 16" id="KW-0472">Membrane</keyword>
<keyword evidence="9 16" id="KW-1133">Transmembrane helix</keyword>
<dbReference type="EMBL" id="JABEYC010000285">
    <property type="protein sequence ID" value="KAF4979654.1"/>
    <property type="molecule type" value="Genomic_DNA"/>
</dbReference>
<dbReference type="GO" id="GO:0022857">
    <property type="term" value="F:transmembrane transporter activity"/>
    <property type="evidence" value="ECO:0007669"/>
    <property type="project" value="InterPro"/>
</dbReference>
<comment type="caution">
    <text evidence="17">The sequence shown here is derived from an EMBL/GenBank/DDBJ whole genome shotgun (WGS) entry which is preliminary data.</text>
</comment>
<dbReference type="InterPro" id="IPR036259">
    <property type="entry name" value="MFS_trans_sf"/>
</dbReference>
<dbReference type="OrthoDB" id="6499973at2759"/>
<sequence length="659" mass="70256">MSTSTAIELGSMPAARSQQAISSDDNTNDQDADPILQASRINDSAVPDGGQGWVIIAGCTTVSFWMGGTSYSWGVIQGALIEQGVSTPAVLSFVGSLSAALVSGMAIVNSRMMRVLGAQKTGMAGIFLLGLSALVSSFTFANVGALFATSGVVCGLGLSLCFTTISVAPAQYFSRKRGLANGIVFAGGGVGGAVVTYSLDVLIHRLGTGWAFRVFAITTLITGMPGAYLVKERVPYRSTGFVDWSLFRSFTFFIIFLVGAIGTFPLLVPPFFIPLYSKSIGLSSSAGAGLLAGFNLASAVGRICCGLLCDRLGALNVLFLSFVLTGISMLAIWPISTSLGPMIVFVTLNGMSNGAFFSTMPTVVGNVFGSARVSVAMSMVVTGWVGGYLMGSPIAGYILEAYGGAEQGLKAYRPAMFYAVLTTSPPERYTKPSVNPTLKMATDAAAKPKKPASALNTGYLILYNFVSAVAWSVVLGRTVALFTLRGPGFVYLGVGEWTRWTQTVAGMEVLHSLLGVVRAPFLTTAMQVASRFLLVWAIVDVFPFLAQSPFYSSMLVAWSTTEIIRYSFFALSLSGLQPKALTWLRYNTFFVLYPVGIFSECTLIWLATGPAGEINELYKWALYAILAIYVPGSYILYSHMMNQRRKVMRNLKAQSGKAQ</sequence>
<organism evidence="17 18">
    <name type="scientific">Fusarium zealandicum</name>
    <dbReference type="NCBI Taxonomy" id="1053134"/>
    <lineage>
        <taxon>Eukaryota</taxon>
        <taxon>Fungi</taxon>
        <taxon>Dikarya</taxon>
        <taxon>Ascomycota</taxon>
        <taxon>Pezizomycotina</taxon>
        <taxon>Sordariomycetes</taxon>
        <taxon>Hypocreomycetidae</taxon>
        <taxon>Hypocreales</taxon>
        <taxon>Nectriaceae</taxon>
        <taxon>Fusarium</taxon>
        <taxon>Fusarium staphyleae species complex</taxon>
    </lineage>
</organism>
<reference evidence="17" key="1">
    <citation type="journal article" date="2020" name="BMC Genomics">
        <title>Correction to: Identification and distribution of gene clusters required for synthesis of sphingolipid metabolism inhibitors in diverse species of the filamentous fungus Fusarium.</title>
        <authorList>
            <person name="Kim H.S."/>
            <person name="Lohmar J.M."/>
            <person name="Busman M."/>
            <person name="Brown D.W."/>
            <person name="Naumann T.A."/>
            <person name="Divon H.H."/>
            <person name="Lysoe E."/>
            <person name="Uhlig S."/>
            <person name="Proctor R.H."/>
        </authorList>
    </citation>
    <scope>NUCLEOTIDE SEQUENCE</scope>
    <source>
        <strain evidence="17">NRRL 22465</strain>
    </source>
</reference>
<dbReference type="GO" id="GO:0016020">
    <property type="term" value="C:membrane"/>
    <property type="evidence" value="ECO:0007669"/>
    <property type="project" value="UniProtKB-SubCell"/>
</dbReference>
<evidence type="ECO:0000256" key="7">
    <source>
        <dbReference type="ARBA" id="ARBA00022692"/>
    </source>
</evidence>
<dbReference type="PANTHER" id="PTHR11360">
    <property type="entry name" value="MONOCARBOXYLATE TRANSPORTER"/>
    <property type="match status" value="1"/>
</dbReference>
<keyword evidence="18" id="KW-1185">Reference proteome</keyword>
<evidence type="ECO:0000256" key="6">
    <source>
        <dbReference type="ARBA" id="ARBA00022516"/>
    </source>
</evidence>
<evidence type="ECO:0000256" key="12">
    <source>
        <dbReference type="ARBA" id="ARBA00023160"/>
    </source>
</evidence>
<keyword evidence="6" id="KW-0444">Lipid biosynthesis</keyword>
<feature type="transmembrane region" description="Helical" evidence="16">
    <location>
        <begin position="210"/>
        <end position="230"/>
    </location>
</feature>
<evidence type="ECO:0000256" key="5">
    <source>
        <dbReference type="ARBA" id="ARBA00013122"/>
    </source>
</evidence>
<dbReference type="AlphaFoldDB" id="A0A8H4UM65"/>
<evidence type="ECO:0000256" key="10">
    <source>
        <dbReference type="ARBA" id="ARBA00023098"/>
    </source>
</evidence>
<keyword evidence="10" id="KW-0443">Lipid metabolism</keyword>
<evidence type="ECO:0000256" key="4">
    <source>
        <dbReference type="ARBA" id="ARBA00007811"/>
    </source>
</evidence>
<dbReference type="InterPro" id="IPR050327">
    <property type="entry name" value="Proton-linked_MCT"/>
</dbReference>
<keyword evidence="14" id="KW-0456">Lyase</keyword>
<dbReference type="PANTHER" id="PTHR11360:SF305">
    <property type="entry name" value="MAJOR FACILITATOR SUPERFAMILY (MFS) PROFILE DOMAIN-CONTAINING PROTEIN"/>
    <property type="match status" value="1"/>
</dbReference>
<feature type="transmembrane region" description="Helical" evidence="16">
    <location>
        <begin position="556"/>
        <end position="576"/>
    </location>
</feature>
<comment type="pathway">
    <text evidence="2">Lipid metabolism; fatty acid biosynthesis.</text>
</comment>
<evidence type="ECO:0000313" key="18">
    <source>
        <dbReference type="Proteomes" id="UP000635477"/>
    </source>
</evidence>
<dbReference type="InterPro" id="IPR007482">
    <property type="entry name" value="Tyr_Pase-like_PTPLA"/>
</dbReference>
<proteinExistence type="inferred from homology"/>
<feature type="transmembrane region" description="Helical" evidence="16">
    <location>
        <begin position="146"/>
        <end position="167"/>
    </location>
</feature>
<feature type="transmembrane region" description="Helical" evidence="16">
    <location>
        <begin position="89"/>
        <end position="109"/>
    </location>
</feature>
<comment type="similarity">
    <text evidence="3">Belongs to the major facilitator superfamily. Monocarboxylate porter (TC 2.A.1.13) family.</text>
</comment>
<feature type="transmembrane region" description="Helical" evidence="16">
    <location>
        <begin position="312"/>
        <end position="336"/>
    </location>
</feature>
<feature type="transmembrane region" description="Helical" evidence="16">
    <location>
        <begin position="179"/>
        <end position="198"/>
    </location>
</feature>
<feature type="transmembrane region" description="Helical" evidence="16">
    <location>
        <begin position="459"/>
        <end position="480"/>
    </location>
</feature>
<reference evidence="17" key="2">
    <citation type="submission" date="2020-05" db="EMBL/GenBank/DDBJ databases">
        <authorList>
            <person name="Kim H.-S."/>
            <person name="Proctor R.H."/>
            <person name="Brown D.W."/>
        </authorList>
    </citation>
    <scope>NUCLEOTIDE SEQUENCE</scope>
    <source>
        <strain evidence="17">NRRL 22465</strain>
    </source>
</reference>
<feature type="transmembrane region" description="Helical" evidence="16">
    <location>
        <begin position="620"/>
        <end position="637"/>
    </location>
</feature>
<evidence type="ECO:0000256" key="13">
    <source>
        <dbReference type="ARBA" id="ARBA00023180"/>
    </source>
</evidence>
<comment type="similarity">
    <text evidence="4">Belongs to the very long-chain fatty acids dehydratase HACD family.</text>
</comment>
<dbReference type="EC" id="4.2.1.134" evidence="5"/>
<dbReference type="InterPro" id="IPR011701">
    <property type="entry name" value="MFS"/>
</dbReference>
<protein>
    <recommendedName>
        <fullName evidence="5">very-long-chain (3R)-3-hydroxyacyl-CoA dehydratase</fullName>
        <ecNumber evidence="5">4.2.1.134</ecNumber>
    </recommendedName>
</protein>
<name>A0A8H4UM65_9HYPO</name>
<dbReference type="SUPFAM" id="SSF103473">
    <property type="entry name" value="MFS general substrate transporter"/>
    <property type="match status" value="1"/>
</dbReference>
<feature type="transmembrane region" description="Helical" evidence="16">
    <location>
        <begin position="121"/>
        <end position="140"/>
    </location>
</feature>
<evidence type="ECO:0000256" key="14">
    <source>
        <dbReference type="ARBA" id="ARBA00023239"/>
    </source>
</evidence>
<dbReference type="Pfam" id="PF07690">
    <property type="entry name" value="MFS_1"/>
    <property type="match status" value="1"/>
</dbReference>
<dbReference type="Pfam" id="PF04387">
    <property type="entry name" value="PTPLA"/>
    <property type="match status" value="1"/>
</dbReference>
<keyword evidence="12" id="KW-0275">Fatty acid biosynthesis</keyword>
<accession>A0A8H4UM65</accession>
<keyword evidence="8" id="KW-0276">Fatty acid metabolism</keyword>
<evidence type="ECO:0000256" key="9">
    <source>
        <dbReference type="ARBA" id="ARBA00022989"/>
    </source>
</evidence>
<evidence type="ECO:0000313" key="17">
    <source>
        <dbReference type="EMBL" id="KAF4979654.1"/>
    </source>
</evidence>
<feature type="transmembrane region" description="Helical" evidence="16">
    <location>
        <begin position="280"/>
        <end position="300"/>
    </location>
</feature>
<evidence type="ECO:0000256" key="16">
    <source>
        <dbReference type="SAM" id="Phobius"/>
    </source>
</evidence>
<dbReference type="GO" id="GO:0006633">
    <property type="term" value="P:fatty acid biosynthetic process"/>
    <property type="evidence" value="ECO:0007669"/>
    <property type="project" value="UniProtKB-UniPathway"/>
</dbReference>
<feature type="transmembrane region" description="Helical" evidence="16">
    <location>
        <begin position="250"/>
        <end position="268"/>
    </location>
</feature>
<feature type="transmembrane region" description="Helical" evidence="16">
    <location>
        <begin position="533"/>
        <end position="550"/>
    </location>
</feature>
<evidence type="ECO:0000256" key="1">
    <source>
        <dbReference type="ARBA" id="ARBA00004141"/>
    </source>
</evidence>
<dbReference type="UniPathway" id="UPA00094"/>
<feature type="region of interest" description="Disordered" evidence="15">
    <location>
        <begin position="1"/>
        <end position="32"/>
    </location>
</feature>
<dbReference type="Proteomes" id="UP000635477">
    <property type="component" value="Unassembled WGS sequence"/>
</dbReference>
<comment type="subcellular location">
    <subcellularLocation>
        <location evidence="1">Membrane</location>
        <topology evidence="1">Multi-pass membrane protein</topology>
    </subcellularLocation>
</comment>
<dbReference type="Gene3D" id="1.20.1250.20">
    <property type="entry name" value="MFS general substrate transporter like domains"/>
    <property type="match status" value="2"/>
</dbReference>
<keyword evidence="7 16" id="KW-0812">Transmembrane</keyword>